<keyword evidence="1" id="KW-0472">Membrane</keyword>
<comment type="caution">
    <text evidence="2">The sequence shown here is derived from an EMBL/GenBank/DDBJ whole genome shotgun (WGS) entry which is preliminary data.</text>
</comment>
<feature type="transmembrane region" description="Helical" evidence="1">
    <location>
        <begin position="102"/>
        <end position="121"/>
    </location>
</feature>
<evidence type="ECO:0000313" key="2">
    <source>
        <dbReference type="EMBL" id="MBB4141630.1"/>
    </source>
</evidence>
<evidence type="ECO:0000256" key="1">
    <source>
        <dbReference type="SAM" id="Phobius"/>
    </source>
</evidence>
<dbReference type="Proteomes" id="UP000519897">
    <property type="component" value="Unassembled WGS sequence"/>
</dbReference>
<evidence type="ECO:0000313" key="3">
    <source>
        <dbReference type="Proteomes" id="UP000519897"/>
    </source>
</evidence>
<keyword evidence="1" id="KW-1133">Transmembrane helix</keyword>
<organism evidence="2 3">
    <name type="scientific">Rhizobium rhizoryzae</name>
    <dbReference type="NCBI Taxonomy" id="451876"/>
    <lineage>
        <taxon>Bacteria</taxon>
        <taxon>Pseudomonadati</taxon>
        <taxon>Pseudomonadota</taxon>
        <taxon>Alphaproteobacteria</taxon>
        <taxon>Hyphomicrobiales</taxon>
        <taxon>Rhizobiaceae</taxon>
        <taxon>Rhizobium/Agrobacterium group</taxon>
        <taxon>Rhizobium</taxon>
    </lineage>
</organism>
<dbReference type="RefSeq" id="WP_165135193.1">
    <property type="nucleotide sequence ID" value="NZ_CP049250.1"/>
</dbReference>
<name>A0A7W6PQF4_9HYPH</name>
<keyword evidence="3" id="KW-1185">Reference proteome</keyword>
<dbReference type="EMBL" id="JACIEC010000001">
    <property type="protein sequence ID" value="MBB4141630.1"/>
    <property type="molecule type" value="Genomic_DNA"/>
</dbReference>
<accession>A0A7W6PQF4</accession>
<reference evidence="2 3" key="1">
    <citation type="submission" date="2020-08" db="EMBL/GenBank/DDBJ databases">
        <title>Genomic Encyclopedia of Type Strains, Phase IV (KMG-IV): sequencing the most valuable type-strain genomes for metagenomic binning, comparative biology and taxonomic classification.</title>
        <authorList>
            <person name="Goeker M."/>
        </authorList>
    </citation>
    <scope>NUCLEOTIDE SEQUENCE [LARGE SCALE GENOMIC DNA]</scope>
    <source>
        <strain evidence="2 3">DSM 29514</strain>
    </source>
</reference>
<proteinExistence type="predicted"/>
<sequence>MSDNLRQPSLDARLSAMLDGEVTEAEKSELDDILANDPNAKLTSDKLRQATEHGRTLFNEMLKEPVSLSLVRSIKTAPEGRRALRFPKQETVRQKLKPTYRLAITSSVIMFALGAAAGYMVGAPSHMMTYADIAGDPSKAWLDDVASHYRLFSRQSRHLVEIPANESAHIVEWLMATTGISFRIPDLTSEKLVFMGARLFSAGGRPVGELIYQNRDGEVIAICFTKFISPMPEKDMRESIRDDIGMVTWQGLQASYVLTGPSSDADLEGLATKIAGII</sequence>
<dbReference type="AlphaFoldDB" id="A0A7W6PQF4"/>
<protein>
    <submittedName>
        <fullName evidence="2">Anti-sigma factor RsiW</fullName>
    </submittedName>
</protein>
<keyword evidence="1" id="KW-0812">Transmembrane</keyword>
<gene>
    <name evidence="2" type="ORF">GGQ72_000129</name>
</gene>